<dbReference type="EMBL" id="CM000780">
    <property type="protein sequence ID" value="AQK58587.1"/>
    <property type="molecule type" value="Genomic_DNA"/>
</dbReference>
<sequence length="363" mass="39682">MPLLGLLVAISLNVVATTSPKHGGEFGHGRGVQARTGAVHHELCPRLRHVDAGRLGAVPGPGVRGHRPPVAPSKQAQWAVPMSALQERIVQGKGEQGHGEAVVDAHWHEHDNVNDFEQSHLKAPEFELAVESLPNAPVTEAVVRNNGGLVKEAKAIIRLFPIWAACLLYAVAYSQSSTFFTKQASTLDRWIRRHVQVPPAALQSFISVTIVVIIPIYDRVLVPVLRQTIRDHHAAVHRHGDVPLALVHGDRGARRESELRSGGRHMEALPFLRESHSMLPRRPTIYPGTKMALVQVCVCAWCGARGEGRGGGRLWRGGALSLPVGWGNGMGFPVGVDSGRYRRPSIARIHGMVQEFHGWRSEE</sequence>
<keyword evidence="5" id="KW-0472">Membrane</keyword>
<protein>
    <submittedName>
        <fullName evidence="6">Uncharacterized protein</fullName>
    </submittedName>
</protein>
<dbReference type="InParanoid" id="A0A1D6QLL9"/>
<keyword evidence="3" id="KW-0812">Transmembrane</keyword>
<evidence type="ECO:0000256" key="5">
    <source>
        <dbReference type="ARBA" id="ARBA00023136"/>
    </source>
</evidence>
<reference evidence="6" key="1">
    <citation type="submission" date="2015-12" db="EMBL/GenBank/DDBJ databases">
        <title>Update maize B73 reference genome by single molecule sequencing technologies.</title>
        <authorList>
            <consortium name="Maize Genome Sequencing Project"/>
            <person name="Ware D."/>
        </authorList>
    </citation>
    <scope>NUCLEOTIDE SEQUENCE</scope>
    <source>
        <tissue evidence="6">Seedling</tissue>
    </source>
</reference>
<comment type="similarity">
    <text evidence="2">Belongs to the major facilitator superfamily. Proton-dependent oligopeptide transporter (POT/PTR) (TC 2.A.17) family.</text>
</comment>
<comment type="subcellular location">
    <subcellularLocation>
        <location evidence="1">Membrane</location>
        <topology evidence="1">Multi-pass membrane protein</topology>
    </subcellularLocation>
</comment>
<dbReference type="GO" id="GO:0022857">
    <property type="term" value="F:transmembrane transporter activity"/>
    <property type="evidence" value="ECO:0007669"/>
    <property type="project" value="InterPro"/>
</dbReference>
<evidence type="ECO:0000256" key="2">
    <source>
        <dbReference type="ARBA" id="ARBA00005982"/>
    </source>
</evidence>
<organism evidence="6">
    <name type="scientific">Zea mays</name>
    <name type="common">Maize</name>
    <dbReference type="NCBI Taxonomy" id="4577"/>
    <lineage>
        <taxon>Eukaryota</taxon>
        <taxon>Viridiplantae</taxon>
        <taxon>Streptophyta</taxon>
        <taxon>Embryophyta</taxon>
        <taxon>Tracheophyta</taxon>
        <taxon>Spermatophyta</taxon>
        <taxon>Magnoliopsida</taxon>
        <taxon>Liliopsida</taxon>
        <taxon>Poales</taxon>
        <taxon>Poaceae</taxon>
        <taxon>PACMAD clade</taxon>
        <taxon>Panicoideae</taxon>
        <taxon>Andropogonodae</taxon>
        <taxon>Andropogoneae</taxon>
        <taxon>Tripsacinae</taxon>
        <taxon>Zea</taxon>
    </lineage>
</organism>
<evidence type="ECO:0000256" key="4">
    <source>
        <dbReference type="ARBA" id="ARBA00022989"/>
    </source>
</evidence>
<evidence type="ECO:0000256" key="1">
    <source>
        <dbReference type="ARBA" id="ARBA00004141"/>
    </source>
</evidence>
<dbReference type="PANTHER" id="PTHR11654">
    <property type="entry name" value="OLIGOPEPTIDE TRANSPORTER-RELATED"/>
    <property type="match status" value="1"/>
</dbReference>
<name>A0A1D6QLL9_MAIZE</name>
<evidence type="ECO:0000256" key="3">
    <source>
        <dbReference type="ARBA" id="ARBA00022692"/>
    </source>
</evidence>
<dbReference type="GO" id="GO:0016020">
    <property type="term" value="C:membrane"/>
    <property type="evidence" value="ECO:0007669"/>
    <property type="project" value="UniProtKB-SubCell"/>
</dbReference>
<proteinExistence type="inferred from homology"/>
<dbReference type="ExpressionAtlas" id="A0A1D6QLL9">
    <property type="expression patterns" value="baseline"/>
</dbReference>
<dbReference type="InterPro" id="IPR036259">
    <property type="entry name" value="MFS_trans_sf"/>
</dbReference>
<dbReference type="Gene3D" id="1.20.1250.20">
    <property type="entry name" value="MFS general substrate transporter like domains"/>
    <property type="match status" value="1"/>
</dbReference>
<gene>
    <name evidence="6" type="ORF">ZEAMMB73_Zm00001d053031</name>
</gene>
<dbReference type="InterPro" id="IPR000109">
    <property type="entry name" value="POT_fam"/>
</dbReference>
<accession>A0A1D6QLL9</accession>
<dbReference type="PaxDb" id="4577-AC205726.4_FGP003"/>
<dbReference type="Pfam" id="PF00854">
    <property type="entry name" value="PTR2"/>
    <property type="match status" value="1"/>
</dbReference>
<evidence type="ECO:0000313" key="6">
    <source>
        <dbReference type="EMBL" id="AQK58587.1"/>
    </source>
</evidence>
<dbReference type="AlphaFoldDB" id="A0A1D6QLL9"/>
<keyword evidence="4" id="KW-1133">Transmembrane helix</keyword>